<dbReference type="SMART" id="SM00418">
    <property type="entry name" value="HTH_ARSR"/>
    <property type="match status" value="1"/>
</dbReference>
<dbReference type="STRING" id="43989.cce_4396"/>
<dbReference type="GO" id="GO:0003677">
    <property type="term" value="F:DNA binding"/>
    <property type="evidence" value="ECO:0007669"/>
    <property type="project" value="UniProtKB-KW"/>
</dbReference>
<dbReference type="InterPro" id="IPR036390">
    <property type="entry name" value="WH_DNA-bd_sf"/>
</dbReference>
<name>B1WTM9_CROS5</name>
<reference evidence="5 6" key="1">
    <citation type="journal article" date="2008" name="Proc. Natl. Acad. Sci. U.S.A.">
        <title>The genome of Cyanothece 51142, a unicellular diazotrophic cyanobacterium important in the marine nitrogen cycle.</title>
        <authorList>
            <person name="Welsh E.A."/>
            <person name="Liberton M."/>
            <person name="Stoeckel J."/>
            <person name="Loh T."/>
            <person name="Elvitigala T."/>
            <person name="Wang C."/>
            <person name="Wollam A."/>
            <person name="Fulton R.S."/>
            <person name="Clifton S.W."/>
            <person name="Jacobs J.M."/>
            <person name="Aurora R."/>
            <person name="Ghosh B.K."/>
            <person name="Sherman L.A."/>
            <person name="Smith R.D."/>
            <person name="Wilson R.K."/>
            <person name="Pakrasi H.B."/>
        </authorList>
    </citation>
    <scope>NUCLEOTIDE SEQUENCE [LARGE SCALE GENOMIC DNA]</scope>
    <source>
        <strain evidence="6">ATCC 51142 / BH68</strain>
    </source>
</reference>
<keyword evidence="2" id="KW-0238">DNA-binding</keyword>
<dbReference type="PRINTS" id="PR00778">
    <property type="entry name" value="HTHARSR"/>
</dbReference>
<keyword evidence="3" id="KW-0804">Transcription</keyword>
<dbReference type="KEGG" id="cyt:cce_4396"/>
<dbReference type="PANTHER" id="PTHR43132:SF9">
    <property type="entry name" value="ARSR FAMILY TRANSCRIPTIONAL REGULATORY PROTEIN"/>
    <property type="match status" value="1"/>
</dbReference>
<evidence type="ECO:0000313" key="6">
    <source>
        <dbReference type="Proteomes" id="UP000001203"/>
    </source>
</evidence>
<proteinExistence type="predicted"/>
<dbReference type="InterPro" id="IPR051011">
    <property type="entry name" value="Metal_resp_trans_reg"/>
</dbReference>
<dbReference type="SUPFAM" id="SSF46785">
    <property type="entry name" value="Winged helix' DNA-binding domain"/>
    <property type="match status" value="1"/>
</dbReference>
<dbReference type="NCBIfam" id="NF033788">
    <property type="entry name" value="HTH_metalloreg"/>
    <property type="match status" value="1"/>
</dbReference>
<dbReference type="GO" id="GO:0003700">
    <property type="term" value="F:DNA-binding transcription factor activity"/>
    <property type="evidence" value="ECO:0007669"/>
    <property type="project" value="InterPro"/>
</dbReference>
<keyword evidence="1" id="KW-0805">Transcription regulation</keyword>
<organism evidence="5 6">
    <name type="scientific">Crocosphaera subtropica (strain ATCC 51142 / BH68)</name>
    <name type="common">Cyanothece sp. (strain ATCC 51142)</name>
    <dbReference type="NCBI Taxonomy" id="43989"/>
    <lineage>
        <taxon>Bacteria</taxon>
        <taxon>Bacillati</taxon>
        <taxon>Cyanobacteriota</taxon>
        <taxon>Cyanophyceae</taxon>
        <taxon>Oscillatoriophycideae</taxon>
        <taxon>Chroococcales</taxon>
        <taxon>Aphanothecaceae</taxon>
        <taxon>Crocosphaera</taxon>
        <taxon>Crocosphaera subtropica</taxon>
    </lineage>
</organism>
<dbReference type="eggNOG" id="COG0640">
    <property type="taxonomic scope" value="Bacteria"/>
</dbReference>
<dbReference type="InterPro" id="IPR036388">
    <property type="entry name" value="WH-like_DNA-bd_sf"/>
</dbReference>
<keyword evidence="6" id="KW-1185">Reference proteome</keyword>
<dbReference type="RefSeq" id="WP_009543548.1">
    <property type="nucleotide sequence ID" value="NC_010546.1"/>
</dbReference>
<protein>
    <submittedName>
        <fullName evidence="5">Transcriptional regulator, ArsR family</fullName>
    </submittedName>
</protein>
<evidence type="ECO:0000256" key="3">
    <source>
        <dbReference type="ARBA" id="ARBA00023163"/>
    </source>
</evidence>
<accession>B1WTM9</accession>
<sequence>MPKITPSQYLTETTLLGNEEISSLPPAVLAMIADFFKVLSEVSRLQIICALKNGEKNVSQIIEITGLGQANVSKHLKVLTQAGIVNRTQEGVNVFYAIANPLVFPLCDIVCNSIATQLQQQNQQLESLKSFQGLF</sequence>
<dbReference type="Pfam" id="PF01022">
    <property type="entry name" value="HTH_5"/>
    <property type="match status" value="1"/>
</dbReference>
<feature type="domain" description="HTH arsR-type" evidence="4">
    <location>
        <begin position="24"/>
        <end position="118"/>
    </location>
</feature>
<evidence type="ECO:0000313" key="5">
    <source>
        <dbReference type="EMBL" id="ACB53744.1"/>
    </source>
</evidence>
<dbReference type="AlphaFoldDB" id="B1WTM9"/>
<evidence type="ECO:0000256" key="2">
    <source>
        <dbReference type="ARBA" id="ARBA00023125"/>
    </source>
</evidence>
<dbReference type="InterPro" id="IPR011991">
    <property type="entry name" value="ArsR-like_HTH"/>
</dbReference>
<dbReference type="HOGENOM" id="CLU_097806_6_1_3"/>
<dbReference type="InterPro" id="IPR001845">
    <property type="entry name" value="HTH_ArsR_DNA-bd_dom"/>
</dbReference>
<dbReference type="OrthoDB" id="582176at2"/>
<evidence type="ECO:0000259" key="4">
    <source>
        <dbReference type="PROSITE" id="PS50987"/>
    </source>
</evidence>
<dbReference type="CDD" id="cd00090">
    <property type="entry name" value="HTH_ARSR"/>
    <property type="match status" value="1"/>
</dbReference>
<dbReference type="Gene3D" id="1.10.10.10">
    <property type="entry name" value="Winged helix-like DNA-binding domain superfamily/Winged helix DNA-binding domain"/>
    <property type="match status" value="1"/>
</dbReference>
<dbReference type="PROSITE" id="PS50987">
    <property type="entry name" value="HTH_ARSR_2"/>
    <property type="match status" value="1"/>
</dbReference>
<dbReference type="PANTHER" id="PTHR43132">
    <property type="entry name" value="ARSENICAL RESISTANCE OPERON REPRESSOR ARSR-RELATED"/>
    <property type="match status" value="1"/>
</dbReference>
<dbReference type="EMBL" id="CP000806">
    <property type="protein sequence ID" value="ACB53744.1"/>
    <property type="molecule type" value="Genomic_DNA"/>
</dbReference>
<dbReference type="Proteomes" id="UP000001203">
    <property type="component" value="Chromosome circular"/>
</dbReference>
<evidence type="ECO:0000256" key="1">
    <source>
        <dbReference type="ARBA" id="ARBA00023015"/>
    </source>
</evidence>
<gene>
    <name evidence="5" type="ordered locus">cce_4396</name>
</gene>